<keyword evidence="2" id="KW-1185">Reference proteome</keyword>
<dbReference type="EMDB" id="EMD-51866"/>
<proteinExistence type="evidence at protein level"/>
<accession>A0A410N6U0</accession>
<evidence type="ECO:0007829" key="3">
    <source>
        <dbReference type="PDB" id="9FKB"/>
    </source>
</evidence>
<gene>
    <name evidence="1" type="ORF">HFTV1-gp35</name>
</gene>
<keyword evidence="3 4" id="KW-0002">3D-structure</keyword>
<reference evidence="5" key="4">
    <citation type="submission" date="2024-10" db="PDB data bank">
        <title>The baseplate assembly of Haloferax tailed virus 1.</title>
        <authorList>
            <person name="Zhang D."/>
            <person name="Daum B."/>
            <person name="Isupov M.N."/>
            <person name="McLaren M."/>
            <person name="Oksanen H."/>
            <person name="Quax T.E.F."/>
            <person name="Schwarzer S."/>
            <person name="Gold V.A.M."/>
            <person name="Stuart W."/>
        </authorList>
    </citation>
    <scope>STRUCTURE BY ELECTRON MICROSCOPY (2.60 ANGSTROMS)</scope>
</reference>
<dbReference type="PDB" id="9FKB">
    <property type="method" value="EM"/>
    <property type="resolution" value="2.96 A"/>
    <property type="chains" value="AM/AN/AO/AP/AQ/AR/B1/B2/B3/B4/B5/B6/S1/S2/SA/SB/SC/SD/SE/SF/SG/SH/SI/SJ/SK/SL/SM/SN/SO/SP=1-158"/>
</dbReference>
<reference evidence="3" key="2">
    <citation type="submission" date="2024-06" db="PDB data bank">
        <title>CryoEM structure of Haloferax tailed virus.</title>
        <authorList>
            <person name="Zhang D."/>
            <person name="Daum B."/>
            <person name="Isupov M.N."/>
            <person name="McLaren M."/>
            <person name="Oksanen H."/>
            <person name="Quax T.E.F."/>
            <person name="Schwarzer S."/>
            <person name="Gold V.A.M."/>
        </authorList>
    </citation>
    <scope>STRUCTURE BY ELECTRON MICROSCOPY (2.96 ANGSTROMS)</scope>
</reference>
<reference evidence="4" key="3">
    <citation type="submission" date="2024-10" db="PDB data bank">
        <title>CryoEM structure of Haloferax tailed virus.</title>
        <authorList>
            <person name="Zhang D."/>
            <person name="Daum B."/>
            <person name="Isupov M.N."/>
            <person name="McLaren M."/>
            <person name="Oksanen H."/>
            <person name="Quax T.E.F."/>
            <person name="Schwarzer S."/>
            <person name="Gold V.A.M."/>
            <person name="Stuart W."/>
        </authorList>
    </citation>
    <scope>STRUCTURE BY ELECTRON MICROSCOPY (2.44 ANGSTROMS)</scope>
</reference>
<dbReference type="PDB" id="9H4P">
    <property type="method" value="EM"/>
    <property type="resolution" value="2.44 A"/>
    <property type="chains" value="B1/B2/B3/B4/B5/B6/P1/P2/P3/P4/P5/P6/S1/S2/SA/SB/SC/SD/SE/SF/SG/SH/SI/SJ/SK/SL/SM/SN/SO/SP=1-158"/>
</dbReference>
<evidence type="ECO:0007829" key="4">
    <source>
        <dbReference type="PDB" id="9H4P"/>
    </source>
</evidence>
<dbReference type="EMDB" id="EMD-50521"/>
<dbReference type="EMDB" id="EMD-51915"/>
<reference evidence="1" key="1">
    <citation type="journal article" date="2019" name="Environ. Microbiol.">
        <title>Novel haloarchaeal viruses from Lake Retba infecting Haloferax and Halorubrum species.</title>
        <authorList>
            <person name="Mizuno C.M."/>
            <person name="Prajapati B."/>
            <person name="Lucas-Staat S."/>
            <person name="Sime-Ngando T."/>
            <person name="Forterre P."/>
            <person name="Bamford D.H."/>
            <person name="Prangishvili D."/>
            <person name="Krupovic M."/>
            <person name="Oksanen H.M."/>
        </authorList>
    </citation>
    <scope>NUCLEOTIDE SEQUENCE</scope>
</reference>
<organism evidence="1">
    <name type="scientific">Haloferax tailed virus 1</name>
    <name type="common">HFTV1</name>
    <dbReference type="NCBI Taxonomy" id="2507575"/>
    <lineage>
        <taxon>Viruses</taxon>
        <taxon>Duplodnaviria</taxon>
        <taxon>Heunggongvirae</taxon>
        <taxon>Uroviricota</taxon>
        <taxon>Caudoviricetes</taxon>
        <taxon>Kirjokansivirales</taxon>
        <taxon>Haloferuviridae</taxon>
        <taxon>Retbasiphovirus</taxon>
        <taxon>Retbasiphovirus hantatum</taxon>
        <taxon>Retbasiphovirus HFTV1</taxon>
    </lineage>
</organism>
<evidence type="ECO:0000313" key="2">
    <source>
        <dbReference type="Proteomes" id="UP000289930"/>
    </source>
</evidence>
<evidence type="ECO:0000313" key="1">
    <source>
        <dbReference type="EMBL" id="QAS68868.1"/>
    </source>
</evidence>
<protein>
    <submittedName>
        <fullName evidence="1">Tail tube protein</fullName>
    </submittedName>
</protein>
<name>A0A410N6U0_HFTV1</name>
<dbReference type="Proteomes" id="UP000289930">
    <property type="component" value="Segment"/>
</dbReference>
<dbReference type="EMBL" id="MG550112">
    <property type="protein sequence ID" value="QAS68868.1"/>
    <property type="molecule type" value="Genomic_DNA"/>
</dbReference>
<sequence>MATSPEGIWSNSGALTFEDPADDSEILFAGVRDVTITPAYEHAELYTIDSTFRDEVKRYEHNVNVEITYAKFSLEFAQEWLGGPGATATASQDDSDPMKFNLENVTPSASGGFERTTAVENVVFPELPLDSATYGEYEEYSLTGSGRSVTNLADTSGV</sequence>
<dbReference type="PDB" id="9H7V">
    <property type="method" value="EM"/>
    <property type="resolution" value="2.60 A"/>
    <property type="chains" value="B1/B2/B3/B4/B5/B6=1-158"/>
</dbReference>
<evidence type="ECO:0007829" key="5">
    <source>
        <dbReference type="PDB" id="9H7V"/>
    </source>
</evidence>